<protein>
    <submittedName>
        <fullName evidence="2">Uncharacterized protein</fullName>
    </submittedName>
</protein>
<feature type="signal peptide" evidence="1">
    <location>
        <begin position="1"/>
        <end position="43"/>
    </location>
</feature>
<evidence type="ECO:0000313" key="3">
    <source>
        <dbReference type="Proteomes" id="UP000198582"/>
    </source>
</evidence>
<gene>
    <name evidence="2" type="ORF">SAMN04489732_12613</name>
</gene>
<accession>A0A1H8YM81</accession>
<sequence length="148" mass="14974">MTISTESQPRTVKRKLLPALGKGAAVLAAATLGFGLASTPASAAPAAPAYPDCGATFDHGYLGGPPDIDDNFGVRIEYHNVGAWIGSQVGDAVVTSAAGRSKVYSVDPNGTYFVANFNLGETGTATLALFRGDGPHVCSTSFAIGVVG</sequence>
<dbReference type="RefSeq" id="WP_091627882.1">
    <property type="nucleotide sequence ID" value="NZ_FOEF01000026.1"/>
</dbReference>
<dbReference type="EMBL" id="FOEF01000026">
    <property type="protein sequence ID" value="SEP53290.1"/>
    <property type="molecule type" value="Genomic_DNA"/>
</dbReference>
<evidence type="ECO:0000313" key="2">
    <source>
        <dbReference type="EMBL" id="SEP53290.1"/>
    </source>
</evidence>
<proteinExistence type="predicted"/>
<dbReference type="Proteomes" id="UP000198582">
    <property type="component" value="Unassembled WGS sequence"/>
</dbReference>
<feature type="chain" id="PRO_5011440352" evidence="1">
    <location>
        <begin position="44"/>
        <end position="148"/>
    </location>
</feature>
<organism evidence="2 3">
    <name type="scientific">Amycolatopsis saalfeldensis</name>
    <dbReference type="NCBI Taxonomy" id="394193"/>
    <lineage>
        <taxon>Bacteria</taxon>
        <taxon>Bacillati</taxon>
        <taxon>Actinomycetota</taxon>
        <taxon>Actinomycetes</taxon>
        <taxon>Pseudonocardiales</taxon>
        <taxon>Pseudonocardiaceae</taxon>
        <taxon>Amycolatopsis</taxon>
    </lineage>
</organism>
<dbReference type="AlphaFoldDB" id="A0A1H8YM81"/>
<reference evidence="2 3" key="1">
    <citation type="submission" date="2016-10" db="EMBL/GenBank/DDBJ databases">
        <authorList>
            <person name="de Groot N.N."/>
        </authorList>
    </citation>
    <scope>NUCLEOTIDE SEQUENCE [LARGE SCALE GENOMIC DNA]</scope>
    <source>
        <strain evidence="2 3">DSM 44993</strain>
    </source>
</reference>
<keyword evidence="3" id="KW-1185">Reference proteome</keyword>
<name>A0A1H8YM81_9PSEU</name>
<evidence type="ECO:0000256" key="1">
    <source>
        <dbReference type="SAM" id="SignalP"/>
    </source>
</evidence>
<keyword evidence="1" id="KW-0732">Signal</keyword>